<comment type="caution">
    <text evidence="1">The sequence shown here is derived from an EMBL/GenBank/DDBJ whole genome shotgun (WGS) entry which is preliminary data.</text>
</comment>
<evidence type="ECO:0000313" key="2">
    <source>
        <dbReference type="Proteomes" id="UP000012160"/>
    </source>
</evidence>
<reference evidence="1 2" key="1">
    <citation type="submission" date="2013-01" db="EMBL/GenBank/DDBJ databases">
        <authorList>
            <person name="Harkins D.M."/>
            <person name="Durkin A.S."/>
            <person name="Brinkac L.M."/>
            <person name="Haft D.H."/>
            <person name="Selengut J.D."/>
            <person name="Sanka R."/>
            <person name="DePew J."/>
            <person name="Purushe J."/>
            <person name="Matthias M.A."/>
            <person name="Vinetz J.M."/>
            <person name="Sutton G.G."/>
            <person name="Nierman W.C."/>
            <person name="Fouts D.E."/>
        </authorList>
    </citation>
    <scope>NUCLEOTIDE SEQUENCE [LARGE SCALE GENOMIC DNA]</scope>
    <source>
        <strain evidence="1 2">ZUN179</strain>
    </source>
</reference>
<dbReference type="AlphaFoldDB" id="M6ULL3"/>
<sequence>MGTLTFLKQSYQRIEAHFFKVLGRTVNLIKVPSLLSKTLVISIR</sequence>
<evidence type="ECO:0000313" key="1">
    <source>
        <dbReference type="EMBL" id="EMO45450.1"/>
    </source>
</evidence>
<accession>M6ULL3</accession>
<protein>
    <submittedName>
        <fullName evidence="1">Uncharacterized protein</fullName>
    </submittedName>
</protein>
<organism evidence="1 2">
    <name type="scientific">Leptospira santarosai str. ZUN179</name>
    <dbReference type="NCBI Taxonomy" id="1049985"/>
    <lineage>
        <taxon>Bacteria</taxon>
        <taxon>Pseudomonadati</taxon>
        <taxon>Spirochaetota</taxon>
        <taxon>Spirochaetia</taxon>
        <taxon>Leptospirales</taxon>
        <taxon>Leptospiraceae</taxon>
        <taxon>Leptospira</taxon>
    </lineage>
</organism>
<proteinExistence type="predicted"/>
<gene>
    <name evidence="1" type="ORF">LEP1GSC187_3248</name>
</gene>
<dbReference type="Proteomes" id="UP000012160">
    <property type="component" value="Unassembled WGS sequence"/>
</dbReference>
<dbReference type="EMBL" id="AHOQ02000030">
    <property type="protein sequence ID" value="EMO45450.1"/>
    <property type="molecule type" value="Genomic_DNA"/>
</dbReference>
<name>M6ULL3_9LEPT</name>